<gene>
    <name evidence="2" type="ORF">M595_0468</name>
</gene>
<dbReference type="PANTHER" id="PTHR11079">
    <property type="entry name" value="CYTOSINE DEAMINASE FAMILY MEMBER"/>
    <property type="match status" value="1"/>
</dbReference>
<accession>U7QQ86</accession>
<reference evidence="2 3" key="1">
    <citation type="journal article" date="2013" name="Front. Microbiol.">
        <title>Comparative genomic analyses of the cyanobacterium, Lyngbya aestuarii BL J, a powerful hydrogen producer.</title>
        <authorList>
            <person name="Kothari A."/>
            <person name="Vaughn M."/>
            <person name="Garcia-Pichel F."/>
        </authorList>
    </citation>
    <scope>NUCLEOTIDE SEQUENCE [LARGE SCALE GENOMIC DNA]</scope>
    <source>
        <strain evidence="2 3">BL J</strain>
    </source>
</reference>
<feature type="domain" description="CMP/dCMP-type deaminase" evidence="1">
    <location>
        <begin position="1"/>
        <end position="113"/>
    </location>
</feature>
<dbReference type="Pfam" id="PF00383">
    <property type="entry name" value="dCMP_cyt_deam_1"/>
    <property type="match status" value="1"/>
</dbReference>
<dbReference type="RefSeq" id="WP_023064293.1">
    <property type="nucleotide sequence ID" value="NZ_AUZM01000003.1"/>
</dbReference>
<dbReference type="SUPFAM" id="SSF53927">
    <property type="entry name" value="Cytidine deaminase-like"/>
    <property type="match status" value="1"/>
</dbReference>
<evidence type="ECO:0000259" key="1">
    <source>
        <dbReference type="PROSITE" id="PS51747"/>
    </source>
</evidence>
<protein>
    <submittedName>
        <fullName evidence="2">Cytidine and deoxycytidylate deaminase zinc-binding region family protein</fullName>
    </submittedName>
</protein>
<dbReference type="PANTHER" id="PTHR11079:SF162">
    <property type="entry name" value="RIBOFLAVIN BIOSYNTHESIS PROTEIN PYRD, CHLOROPLASTIC"/>
    <property type="match status" value="1"/>
</dbReference>
<dbReference type="CDD" id="cd01285">
    <property type="entry name" value="nucleoside_deaminase"/>
    <property type="match status" value="1"/>
</dbReference>
<comment type="caution">
    <text evidence="2">The sequence shown here is derived from an EMBL/GenBank/DDBJ whole genome shotgun (WGS) entry which is preliminary data.</text>
</comment>
<sequence>MTAEDYMKIALEEAKKGDMPYGAVLVKENKIVVQGYNTAQRDNDVTAHAEINVLRQFTLENKSYSLDVLKGYTLYTTCEPCPMCAAACVWAGLSEIVFGASTQQLIQLGSPQIDLSCEAVVKKGFQDIKITQGILAEDCLALFK</sequence>
<dbReference type="EMBL" id="AUZM01000003">
    <property type="protein sequence ID" value="ERT09412.1"/>
    <property type="molecule type" value="Genomic_DNA"/>
</dbReference>
<dbReference type="InterPro" id="IPR002125">
    <property type="entry name" value="CMP_dCMP_dom"/>
</dbReference>
<evidence type="ECO:0000313" key="3">
    <source>
        <dbReference type="Proteomes" id="UP000017127"/>
    </source>
</evidence>
<dbReference type="InterPro" id="IPR016193">
    <property type="entry name" value="Cytidine_deaminase-like"/>
</dbReference>
<dbReference type="AlphaFoldDB" id="U7QQ86"/>
<name>U7QQ86_9CYAN</name>
<dbReference type="OrthoDB" id="9802676at2"/>
<evidence type="ECO:0000313" key="2">
    <source>
        <dbReference type="EMBL" id="ERT09412.1"/>
    </source>
</evidence>
<dbReference type="GO" id="GO:0003824">
    <property type="term" value="F:catalytic activity"/>
    <property type="evidence" value="ECO:0007669"/>
    <property type="project" value="InterPro"/>
</dbReference>
<keyword evidence="3" id="KW-1185">Reference proteome</keyword>
<dbReference type="PROSITE" id="PS51747">
    <property type="entry name" value="CYT_DCMP_DEAMINASES_2"/>
    <property type="match status" value="1"/>
</dbReference>
<dbReference type="PATRIC" id="fig|1348334.3.peg.463"/>
<dbReference type="Proteomes" id="UP000017127">
    <property type="component" value="Unassembled WGS sequence"/>
</dbReference>
<proteinExistence type="predicted"/>
<dbReference type="Gene3D" id="3.40.140.10">
    <property type="entry name" value="Cytidine Deaminase, domain 2"/>
    <property type="match status" value="1"/>
</dbReference>
<organism evidence="2 3">
    <name type="scientific">Lyngbya aestuarii BL J</name>
    <dbReference type="NCBI Taxonomy" id="1348334"/>
    <lineage>
        <taxon>Bacteria</taxon>
        <taxon>Bacillati</taxon>
        <taxon>Cyanobacteriota</taxon>
        <taxon>Cyanophyceae</taxon>
        <taxon>Oscillatoriophycideae</taxon>
        <taxon>Oscillatoriales</taxon>
        <taxon>Microcoleaceae</taxon>
        <taxon>Lyngbya</taxon>
    </lineage>
</organism>